<feature type="compositionally biased region" description="Basic and acidic residues" evidence="1">
    <location>
        <begin position="606"/>
        <end position="622"/>
    </location>
</feature>
<dbReference type="Gene3D" id="3.90.320.10">
    <property type="match status" value="1"/>
</dbReference>
<dbReference type="InterPro" id="IPR011604">
    <property type="entry name" value="PDDEXK-like_dom_sf"/>
</dbReference>
<dbReference type="Pfam" id="PF06630">
    <property type="entry name" value="Exonuc_VIII"/>
    <property type="match status" value="1"/>
</dbReference>
<evidence type="ECO:0000256" key="1">
    <source>
        <dbReference type="SAM" id="MobiDB-lite"/>
    </source>
</evidence>
<accession>A0AAJ1Y6Q9</accession>
<evidence type="ECO:0000313" key="3">
    <source>
        <dbReference type="Proteomes" id="UP001224622"/>
    </source>
</evidence>
<evidence type="ECO:0000313" key="2">
    <source>
        <dbReference type="EMBL" id="MDQ9124980.1"/>
    </source>
</evidence>
<dbReference type="RefSeq" id="WP_309046429.1">
    <property type="nucleotide sequence ID" value="NZ_JAVIGA010000001.1"/>
</dbReference>
<name>A0AAJ1Y6Q9_SERFO</name>
<feature type="region of interest" description="Disordered" evidence="1">
    <location>
        <begin position="598"/>
        <end position="639"/>
    </location>
</feature>
<organism evidence="2 3">
    <name type="scientific">Serratia fonticola</name>
    <dbReference type="NCBI Taxonomy" id="47917"/>
    <lineage>
        <taxon>Bacteria</taxon>
        <taxon>Pseudomonadati</taxon>
        <taxon>Pseudomonadota</taxon>
        <taxon>Gammaproteobacteria</taxon>
        <taxon>Enterobacterales</taxon>
        <taxon>Yersiniaceae</taxon>
        <taxon>Serratia</taxon>
    </lineage>
</organism>
<protein>
    <submittedName>
        <fullName evidence="2">RecE family exodeoxyribonuclease</fullName>
    </submittedName>
</protein>
<dbReference type="GO" id="GO:0051908">
    <property type="term" value="F:double-stranded DNA 5'-3' DNA exonuclease activity"/>
    <property type="evidence" value="ECO:0007669"/>
    <property type="project" value="InterPro"/>
</dbReference>
<dbReference type="InterPro" id="IPR010584">
    <property type="entry name" value="ExoDNase_VIII"/>
</dbReference>
<dbReference type="AlphaFoldDB" id="A0AAJ1Y6Q9"/>
<dbReference type="Proteomes" id="UP001224622">
    <property type="component" value="Unassembled WGS sequence"/>
</dbReference>
<sequence>MQNVAAYLYRAKQKSGKPHLYVQFEAKSDDHAETKRDYLFMEAGYSKADYFTPLRINFPVVDDLPVDGAFSESFWLSWALEGDSGRTCFPRDKVDPSVAIPKLYPYMLKADTDTPAKTPEPPAKEETTYSAIDLDKHTVIAAAWLFGRDCMKMTGEQLKAATRLMMDDSQRYPQNVIMALSNLKGFDYVYPDMPIVAIAAIKAIWPPFDKAPELGKLSQFATEYLNAKVDGRQSVISKWQTSPSAANNSQVELPRTSSGTLAGTGKKPVYGTPIASFSELETVTYLAHYPSDFDISSPPIGIVNAVKEMKARKDLYPLEWYRQLHETPGILDFSREAICALIRNAPETLHRTPGPLRHYINANLIEIDDKTAKVKNHAQTQSLPQGEAGSLVDEQLANETMAGAAASSGSAALAGELTASNASNDSEKEEVDAAKDLDPTTRSAWLRREIMTALDGKTSVMSLDDVKELMVNVGDLNHVYLARLLTKEIEPCDPFKQLAKDDIYHLTCDVLEGWTDDKEERCQLIDKRVEFYLKEVRQTLEQSAVAGQHKNSELARPDASNVGEKTEVAQQQPAGELHAMGSGKFDVSELFATSPLASVDNSTPADLRENEDLTTKDVREFLDPSTKPADSSGEHTPAAQEELVATTSAYFESGRYHDIPNDVYHAANGISSTQVKDARISLMYFHGRHVIKSIARERSDALTFGSLVHTMALEPEKLANDFNIEPIIPEGAFTGVASMRAFIDKHNAALPKQADADTLRAMIEKHNATLPVPYALGGNADEIGRIYTMLPEAFQSISEGQKFTATAMKACIKEYNATLPEMLKTSGSRDALLEQLATIDLEFTTREKAIPAPLPVSGTKEDMAARIKTILPEAIFADEILDTWTSSDDGRQLVTQQQMLAAKAIQRALFSHPSAGPLLQHQNRAVEVSYFGIDEDTGLDVRVRPDLEIDLDSVRLGVDLKSTSMGRVKQDFLRAKLHREIIDRDYHLSAAMYCDVAAFDQFFWIFVNKDEGYHWVAIVEASPDLLELGRLEYKKAMRDIKQAFDTDTWPAPITEEIVDDINDFDQRRMEALRIA</sequence>
<proteinExistence type="predicted"/>
<reference evidence="2" key="1">
    <citation type="submission" date="2023-08" db="EMBL/GenBank/DDBJ databases">
        <title>The Comparative Genomic Analysis of Yersiniaceae from Polar Regions.</title>
        <authorList>
            <person name="Goncharov A."/>
            <person name="Aslanov B."/>
            <person name="Kolodzhieva V."/>
            <person name="Azarov D."/>
            <person name="Mochov A."/>
            <person name="Lebedeva E."/>
        </authorList>
    </citation>
    <scope>NUCLEOTIDE SEQUENCE</scope>
    <source>
        <strain evidence="2">Vf</strain>
    </source>
</reference>
<feature type="region of interest" description="Disordered" evidence="1">
    <location>
        <begin position="544"/>
        <end position="573"/>
    </location>
</feature>
<comment type="caution">
    <text evidence="2">The sequence shown here is derived from an EMBL/GenBank/DDBJ whole genome shotgun (WGS) entry which is preliminary data.</text>
</comment>
<dbReference type="EMBL" id="JAVIGA010000001">
    <property type="protein sequence ID" value="MDQ9124980.1"/>
    <property type="molecule type" value="Genomic_DNA"/>
</dbReference>
<gene>
    <name evidence="2" type="ORF">RDT67_00910</name>
</gene>